<dbReference type="GO" id="GO:0005634">
    <property type="term" value="C:nucleus"/>
    <property type="evidence" value="ECO:0007669"/>
    <property type="project" value="UniProtKB-SubCell"/>
</dbReference>
<evidence type="ECO:0000256" key="3">
    <source>
        <dbReference type="ARBA" id="ARBA00023242"/>
    </source>
</evidence>
<evidence type="ECO:0000259" key="5">
    <source>
        <dbReference type="Pfam" id="PF11502"/>
    </source>
</evidence>
<feature type="compositionally biased region" description="Basic residues" evidence="4">
    <location>
        <begin position="511"/>
        <end position="522"/>
    </location>
</feature>
<feature type="compositionally biased region" description="Pro residues" evidence="4">
    <location>
        <begin position="392"/>
        <end position="407"/>
    </location>
</feature>
<evidence type="ECO:0000313" key="6">
    <source>
        <dbReference type="EMBL" id="KAH7640421.1"/>
    </source>
</evidence>
<feature type="region of interest" description="Disordered" evidence="4">
    <location>
        <begin position="968"/>
        <end position="1342"/>
    </location>
</feature>
<feature type="region of interest" description="Disordered" evidence="4">
    <location>
        <begin position="895"/>
        <end position="927"/>
    </location>
</feature>
<feature type="compositionally biased region" description="Polar residues" evidence="4">
    <location>
        <begin position="497"/>
        <end position="506"/>
    </location>
</feature>
<feature type="compositionally biased region" description="Pro residues" evidence="4">
    <location>
        <begin position="1271"/>
        <end position="1289"/>
    </location>
</feature>
<gene>
    <name evidence="6" type="ORF">HUG17_7888</name>
</gene>
<name>A0A9D4NWS1_DERFA</name>
<reference evidence="6" key="1">
    <citation type="submission" date="2020-06" db="EMBL/GenBank/DDBJ databases">
        <authorList>
            <person name="Ji K."/>
            <person name="Li J."/>
        </authorList>
    </citation>
    <scope>NUCLEOTIDE SEQUENCE</scope>
    <source>
        <strain evidence="6">JKM2019</strain>
        <tissue evidence="6">Whole body</tissue>
    </source>
</reference>
<organism evidence="6">
    <name type="scientific">Dermatophagoides farinae</name>
    <name type="common">American house dust mite</name>
    <dbReference type="NCBI Taxonomy" id="6954"/>
    <lineage>
        <taxon>Eukaryota</taxon>
        <taxon>Metazoa</taxon>
        <taxon>Ecdysozoa</taxon>
        <taxon>Arthropoda</taxon>
        <taxon>Chelicerata</taxon>
        <taxon>Arachnida</taxon>
        <taxon>Acari</taxon>
        <taxon>Acariformes</taxon>
        <taxon>Sarcoptiformes</taxon>
        <taxon>Astigmata</taxon>
        <taxon>Psoroptidia</taxon>
        <taxon>Analgoidea</taxon>
        <taxon>Pyroglyphidae</taxon>
        <taxon>Dermatophagoidinae</taxon>
        <taxon>Dermatophagoides</taxon>
    </lineage>
</organism>
<comment type="caution">
    <text evidence="6">The sequence shown here is derived from an EMBL/GenBank/DDBJ whole genome shotgun (WGS) entry which is preliminary data.</text>
</comment>
<comment type="similarity">
    <text evidence="2">Belongs to the BCL9 family.</text>
</comment>
<feature type="region of interest" description="Disordered" evidence="4">
    <location>
        <begin position="282"/>
        <end position="440"/>
    </location>
</feature>
<feature type="compositionally biased region" description="Low complexity" evidence="4">
    <location>
        <begin position="408"/>
        <end position="422"/>
    </location>
</feature>
<feature type="compositionally biased region" description="Polar residues" evidence="4">
    <location>
        <begin position="712"/>
        <end position="729"/>
    </location>
</feature>
<feature type="compositionally biased region" description="Polar residues" evidence="4">
    <location>
        <begin position="1104"/>
        <end position="1127"/>
    </location>
</feature>
<feature type="compositionally biased region" description="Polar residues" evidence="4">
    <location>
        <begin position="615"/>
        <end position="641"/>
    </location>
</feature>
<feature type="compositionally biased region" description="Low complexity" evidence="4">
    <location>
        <begin position="558"/>
        <end position="576"/>
    </location>
</feature>
<feature type="region of interest" description="Disordered" evidence="4">
    <location>
        <begin position="461"/>
        <end position="729"/>
    </location>
</feature>
<feature type="compositionally biased region" description="Low complexity" evidence="4">
    <location>
        <begin position="23"/>
        <end position="46"/>
    </location>
</feature>
<dbReference type="Pfam" id="PF11502">
    <property type="entry name" value="BCL9"/>
    <property type="match status" value="1"/>
</dbReference>
<comment type="subcellular location">
    <subcellularLocation>
        <location evidence="1">Nucleus</location>
    </subcellularLocation>
</comment>
<feature type="compositionally biased region" description="Pro residues" evidence="4">
    <location>
        <begin position="353"/>
        <end position="363"/>
    </location>
</feature>
<reference evidence="6" key="2">
    <citation type="journal article" date="2021" name="World Allergy Organ. J.">
        <title>Chromosome-level assembly of Dermatophagoides farinae genome and transcriptome reveals two novel allergens Der f 37 and Der f 39.</title>
        <authorList>
            <person name="Chen J."/>
            <person name="Cai Z."/>
            <person name="Fan D."/>
            <person name="Hu J."/>
            <person name="Hou Y."/>
            <person name="He Y."/>
            <person name="Zhang Z."/>
            <person name="Zhao Z."/>
            <person name="Gao P."/>
            <person name="Hu W."/>
            <person name="Sun J."/>
            <person name="Li J."/>
            <person name="Ji K."/>
        </authorList>
    </citation>
    <scope>NUCLEOTIDE SEQUENCE</scope>
    <source>
        <strain evidence="6">JKM2019</strain>
    </source>
</reference>
<feature type="compositionally biased region" description="Low complexity" evidence="4">
    <location>
        <begin position="599"/>
        <end position="608"/>
    </location>
</feature>
<evidence type="ECO:0000256" key="2">
    <source>
        <dbReference type="ARBA" id="ARBA00009200"/>
    </source>
</evidence>
<evidence type="ECO:0000256" key="4">
    <source>
        <dbReference type="SAM" id="MobiDB-lite"/>
    </source>
</evidence>
<keyword evidence="3" id="KW-0539">Nucleus</keyword>
<accession>A0A9D4NWS1</accession>
<feature type="compositionally biased region" description="Polar residues" evidence="4">
    <location>
        <begin position="1312"/>
        <end position="1342"/>
    </location>
</feature>
<evidence type="ECO:0000256" key="1">
    <source>
        <dbReference type="ARBA" id="ARBA00004123"/>
    </source>
</evidence>
<feature type="compositionally biased region" description="Polar residues" evidence="4">
    <location>
        <begin position="1053"/>
        <end position="1079"/>
    </location>
</feature>
<dbReference type="EMBL" id="SDOV01000005">
    <property type="protein sequence ID" value="KAH7640421.1"/>
    <property type="molecule type" value="Genomic_DNA"/>
</dbReference>
<dbReference type="Proteomes" id="UP000828236">
    <property type="component" value="Unassembled WGS sequence"/>
</dbReference>
<feature type="region of interest" description="Disordered" evidence="4">
    <location>
        <begin position="1"/>
        <end position="46"/>
    </location>
</feature>
<feature type="domain" description="B-cell lymphoma 9 beta-catenin binding" evidence="5">
    <location>
        <begin position="432"/>
        <end position="466"/>
    </location>
</feature>
<feature type="compositionally biased region" description="Polar residues" evidence="4">
    <location>
        <begin position="684"/>
        <end position="700"/>
    </location>
</feature>
<sequence length="1342" mass="142904">MGMGNNFPMNQQQQQPPPPMQPPHSSQMSMNPNSCMGGMALGPNNNNNNMSGMMMGCGSVDNKNQMNHFSSMTPPHNSLSNNNQMPCGGMPNGMSSSSTGPPPPPPGMVNGSISPFDVDCGPKTMSQFPKEFSPELWDGCGPPPPRMPSNCHPSMGGGPPPMNMPPSNMMNVGPNKNMCNMNPNMLPNTGPPPHASNMKTPPMDGGIGNIGGGGGGGGGGQFIQQQNQVFVFNTMMANNAADAVEQRRFPSIIHFHMNQPITKKFMEKNSIKLQSLNRQPNNSWMAGNIRQPRIRGPNASTNGMPPMRGNFASTTNPPCFSPYNHNPPPGPGPGGGGGGGGAGSPGPGQWNPNWPPSGPPPPNNHHHMSGSGNVPPPFSNDMKMGCGVNPMNAPPPMRQCGPPPPPQQYNSNNSGSNFNPQGYPMGCNEDDNLTPQQKQHRENKLAILANIQQKFLQQEANQNPNNRLGPPPPPQNAQSLGSNPDHFVPGMMDPMMTSGNSNQQSMMYPLHHSHPPPHHHQHHSDPQMSFKQENIDPHNHTMNPRGHAPPPGMNTSDMNFNPNFCPNPMMNNNSNNDPWLKSGSGSNFPPMIDETKPFTSTTTTTTTSNSRRKGSQQQQNANHLSPISQQGPINSPNQSCINQSPSNRVPPPPYNPSLHRSMSSPHPGSPAAMSLPSPRMASDSGRQTNYTPGSVRSGPSTPVVVDGPLINSPKSNSRANSSPVPSPQQIDYINTFEGQELTIQKQPNAHFQETNDMMVSGGGGGNDLLNNDLFVNDFMCGPNQQSNNPPPPMSMNNPRFPSGPCNFDSRYQDNMRFNGGPMMDNYNRPSPHGMCGSQTGGPPQFNPNDPNSIRFPNCDMKSSRMSGSNGPDMGTFPPPSNSMCDIDFANSIPPINDGMSGSFSNGGGPPGPGGPNFNDSPSVDNNSINSLQSLQKMAPPFEVTGPNSKSGPMGVGAPTGMMAQPNQMMGQNQKGGRIPGNYDQPFGPGPGMSQIPPCSDLNDSNNYGGPPHMVQSANMPPMNYPQNSFSQSPNPSMPSNMMPGSDPQYGGSMHSSNGPFSPLPMNTPTHSMVDQNSSNGPSPIPPMMQPGPGSQGNFGPRMPPSSNVSRPMNPSNNHGQRYNSPNIQVKPDAPNTIQYLPSRPQGPTTTPPNRPPNLDFLQQSLNMGSNKSSGPPPPPNSYYPPNSTGSMAPNRPNMNFGGPRGPSLMRPQNMNTAAGPPVSGPPPQPGNMCAGNDMMFNRPPGSANHQMTNGPNRMPPPPPNANFGPNGPTPGPPPPVNGPIAPPGQKPGGNNGPVLHPDSFDKFDNDSAYAQQYHNFQQQLYATNTRNSANNPRMSSNF</sequence>
<dbReference type="InterPro" id="IPR024670">
    <property type="entry name" value="BCL9_beta-catenin-bd_dom"/>
</dbReference>
<feature type="compositionally biased region" description="Low complexity" evidence="4">
    <location>
        <begin position="1025"/>
        <end position="1043"/>
    </location>
</feature>
<protein>
    <recommendedName>
        <fullName evidence="5">B-cell lymphoma 9 beta-catenin binding domain-containing protein</fullName>
    </recommendedName>
</protein>
<feature type="compositionally biased region" description="Gly residues" evidence="4">
    <location>
        <begin position="333"/>
        <end position="346"/>
    </location>
</feature>
<proteinExistence type="inferred from homology"/>